<evidence type="ECO:0008006" key="4">
    <source>
        <dbReference type="Google" id="ProtNLM"/>
    </source>
</evidence>
<evidence type="ECO:0000313" key="2">
    <source>
        <dbReference type="EMBL" id="ANF56533.1"/>
    </source>
</evidence>
<protein>
    <recommendedName>
        <fullName evidence="4">Lipoprotein</fullName>
    </recommendedName>
</protein>
<accession>A0A172YBB0</accession>
<name>A0A172YBB0_9GAMM</name>
<feature type="chain" id="PRO_5008004548" description="Lipoprotein" evidence="1">
    <location>
        <begin position="21"/>
        <end position="105"/>
    </location>
</feature>
<keyword evidence="1" id="KW-0732">Signal</keyword>
<dbReference type="RefSeq" id="WP_064121510.1">
    <property type="nucleotide sequence ID" value="NZ_CP015243.1"/>
</dbReference>
<proteinExistence type="predicted"/>
<dbReference type="STRING" id="376489.A5892_02820"/>
<dbReference type="AlphaFoldDB" id="A0A172YBB0"/>
<gene>
    <name evidence="2" type="ORF">A5892_02820</name>
</gene>
<organism evidence="2 3">
    <name type="scientific">Halotalea alkalilenta</name>
    <dbReference type="NCBI Taxonomy" id="376489"/>
    <lineage>
        <taxon>Bacteria</taxon>
        <taxon>Pseudomonadati</taxon>
        <taxon>Pseudomonadota</taxon>
        <taxon>Gammaproteobacteria</taxon>
        <taxon>Oceanospirillales</taxon>
        <taxon>Halomonadaceae</taxon>
        <taxon>Halotalea</taxon>
    </lineage>
</organism>
<dbReference type="PROSITE" id="PS51257">
    <property type="entry name" value="PROKAR_LIPOPROTEIN"/>
    <property type="match status" value="1"/>
</dbReference>
<feature type="signal peptide" evidence="1">
    <location>
        <begin position="1"/>
        <end position="20"/>
    </location>
</feature>
<keyword evidence="3" id="KW-1185">Reference proteome</keyword>
<evidence type="ECO:0000256" key="1">
    <source>
        <dbReference type="SAM" id="SignalP"/>
    </source>
</evidence>
<sequence>MYKVIPLLAAALLFTGCASQGPSEGDVRQALVGNLGEISGYTGGLVSSSDIDVSLPDDCTREGSDSRYRCEVWLSVSRGVASLMPAQPLSLNFIQDRDGRWRLAQ</sequence>
<dbReference type="Proteomes" id="UP000077875">
    <property type="component" value="Chromosome"/>
</dbReference>
<evidence type="ECO:0000313" key="3">
    <source>
        <dbReference type="Proteomes" id="UP000077875"/>
    </source>
</evidence>
<dbReference type="EMBL" id="CP015243">
    <property type="protein sequence ID" value="ANF56533.1"/>
    <property type="molecule type" value="Genomic_DNA"/>
</dbReference>
<dbReference type="KEGG" id="haa:A5892_02820"/>
<reference evidence="2 3" key="1">
    <citation type="submission" date="2016-04" db="EMBL/GenBank/DDBJ databases">
        <title>Complete Genome Sequence of Halotalea alkalilenta IHB B 13600.</title>
        <authorList>
            <person name="Swarnkar M.K."/>
            <person name="Sharma A."/>
            <person name="Kaushal K."/>
            <person name="Soni R."/>
            <person name="Rana S."/>
            <person name="Singh A.K."/>
            <person name="Gulati A."/>
        </authorList>
    </citation>
    <scope>NUCLEOTIDE SEQUENCE [LARGE SCALE GENOMIC DNA]</scope>
    <source>
        <strain evidence="2 3">IHB B 13600</strain>
    </source>
</reference>